<organism evidence="1 2">
    <name type="scientific">Aquipseudomonas alcaligenes</name>
    <name type="common">Pseudomonas alcaligenes</name>
    <dbReference type="NCBI Taxonomy" id="43263"/>
    <lineage>
        <taxon>Bacteria</taxon>
        <taxon>Pseudomonadati</taxon>
        <taxon>Pseudomonadota</taxon>
        <taxon>Gammaproteobacteria</taxon>
        <taxon>Pseudomonadales</taxon>
        <taxon>Pseudomonadaceae</taxon>
        <taxon>Aquipseudomonas</taxon>
    </lineage>
</organism>
<dbReference type="RefSeq" id="WP_187805041.1">
    <property type="nucleotide sequence ID" value="NZ_LZEU01000001.1"/>
</dbReference>
<evidence type="ECO:0000313" key="2">
    <source>
        <dbReference type="Proteomes" id="UP000744555"/>
    </source>
</evidence>
<comment type="caution">
    <text evidence="1">The sequence shown here is derived from an EMBL/GenBank/DDBJ whole genome shotgun (WGS) entry which is preliminary data.</text>
</comment>
<dbReference type="PIRSF" id="PIRSF028200">
    <property type="entry name" value="UCP028200"/>
    <property type="match status" value="1"/>
</dbReference>
<dbReference type="EMBL" id="LZEU01000001">
    <property type="protein sequence ID" value="MBC9249928.1"/>
    <property type="molecule type" value="Genomic_DNA"/>
</dbReference>
<evidence type="ECO:0000313" key="1">
    <source>
        <dbReference type="EMBL" id="MBC9249928.1"/>
    </source>
</evidence>
<gene>
    <name evidence="1" type="ORF">A9179_06525</name>
</gene>
<dbReference type="InterPro" id="IPR016875">
    <property type="entry name" value="UCP028200"/>
</dbReference>
<accession>A0ABR7S0K9</accession>
<dbReference type="Pfam" id="PF19795">
    <property type="entry name" value="DUF6279"/>
    <property type="match status" value="1"/>
</dbReference>
<protein>
    <recommendedName>
        <fullName evidence="3">Lipoprotein</fullName>
    </recommendedName>
</protein>
<dbReference type="Proteomes" id="UP000744555">
    <property type="component" value="Unassembled WGS sequence"/>
</dbReference>
<reference evidence="1 2" key="1">
    <citation type="submission" date="2016-06" db="EMBL/GenBank/DDBJ databases">
        <authorList>
            <person name="Ramos C."/>
            <person name="Pintado A."/>
            <person name="Crespo-Gomez J.I."/>
        </authorList>
    </citation>
    <scope>NUCLEOTIDE SEQUENCE [LARGE SCALE GENOMIC DNA]</scope>
    <source>
        <strain evidence="1 2">AVO110</strain>
    </source>
</reference>
<keyword evidence="2" id="KW-1185">Reference proteome</keyword>
<name>A0ABR7S0K9_AQUAC</name>
<evidence type="ECO:0008006" key="3">
    <source>
        <dbReference type="Google" id="ProtNLM"/>
    </source>
</evidence>
<dbReference type="PROSITE" id="PS51257">
    <property type="entry name" value="PROKAR_LIPOPROTEIN"/>
    <property type="match status" value="1"/>
</dbReference>
<proteinExistence type="predicted"/>
<sequence>MPLRRHLIALFCLCLLLGACSRLDLGYRHLDWLISWSLDDYLDLSSQQKRWLKPRLQQHLRWHCSTQLPAYSAWLQRSEELAGQAQVEPEQFAAQFDQFRQALDAVFIQFTPTLSELLGGLSPLQVQHLRQRMAEEDQQLREDFLDPPPEQQIAERQERMQERLQPWFGKLSEQQQALLAHWAQQPELNNQDWFDNRARWQQAFAATVDDRRGADFAQRLQHLLQQRTEFWTPAYREQFERSQTALAELFAGLINSADAKQRQRLQQRLGQLREDLDGLACVSPAEPAVASRSE</sequence>